<keyword evidence="1" id="KW-0732">Signal</keyword>
<dbReference type="VEuPathDB" id="FungiDB:LEMA_uP070560.1"/>
<feature type="chain" id="PRO_5003194627" evidence="1">
    <location>
        <begin position="25"/>
        <end position="97"/>
    </location>
</feature>
<organism evidence="3">
    <name type="scientific">Leptosphaeria maculans (strain JN3 / isolate v23.1.3 / race Av1-4-5-6-7-8)</name>
    <name type="common">Blackleg fungus</name>
    <name type="synonym">Phoma lingam</name>
    <dbReference type="NCBI Taxonomy" id="985895"/>
    <lineage>
        <taxon>Eukaryota</taxon>
        <taxon>Fungi</taxon>
        <taxon>Dikarya</taxon>
        <taxon>Ascomycota</taxon>
        <taxon>Pezizomycotina</taxon>
        <taxon>Dothideomycetes</taxon>
        <taxon>Pleosporomycetidae</taxon>
        <taxon>Pleosporales</taxon>
        <taxon>Pleosporineae</taxon>
        <taxon>Leptosphaeriaceae</taxon>
        <taxon>Plenodomus</taxon>
        <taxon>Plenodomus lingam/Leptosphaeria maculans species complex</taxon>
    </lineage>
</organism>
<dbReference type="InParanoid" id="E4ZJB7"/>
<dbReference type="EMBL" id="FP929072">
    <property type="protein sequence ID" value="CBX91548.1"/>
    <property type="molecule type" value="Genomic_DNA"/>
</dbReference>
<evidence type="ECO:0000256" key="1">
    <source>
        <dbReference type="SAM" id="SignalP"/>
    </source>
</evidence>
<accession>E4ZJB7</accession>
<keyword evidence="3" id="KW-1185">Reference proteome</keyword>
<evidence type="ECO:0000313" key="2">
    <source>
        <dbReference type="EMBL" id="CBX91548.1"/>
    </source>
</evidence>
<sequence>MLTLRTVWIHSWFAYVCLLGRRRTNYTCKEKRASAETATRWSRLISGPSTGTDTQLISPRRDQVLTRLRAQPWSIGTLQGHFNTGTIIPRLRLLLRK</sequence>
<name>E4ZJB7_LEPMJ</name>
<gene>
    <name evidence="2" type="ORF">LEMA_uP070560.1</name>
</gene>
<protein>
    <submittedName>
        <fullName evidence="2">Predicted protein</fullName>
    </submittedName>
</protein>
<proteinExistence type="predicted"/>
<dbReference type="HOGENOM" id="CLU_2347072_0_0_1"/>
<dbReference type="Proteomes" id="UP000002668">
    <property type="component" value="Genome"/>
</dbReference>
<dbReference type="AlphaFoldDB" id="E4ZJB7"/>
<reference evidence="3" key="1">
    <citation type="journal article" date="2011" name="Nat. Commun.">
        <title>Effector diversification within compartments of the Leptosphaeria maculans genome affected by Repeat-Induced Point mutations.</title>
        <authorList>
            <person name="Rouxel T."/>
            <person name="Grandaubert J."/>
            <person name="Hane J.K."/>
            <person name="Hoede C."/>
            <person name="van de Wouw A.P."/>
            <person name="Couloux A."/>
            <person name="Dominguez V."/>
            <person name="Anthouard V."/>
            <person name="Bally P."/>
            <person name="Bourras S."/>
            <person name="Cozijnsen A.J."/>
            <person name="Ciuffetti L.M."/>
            <person name="Degrave A."/>
            <person name="Dilmaghani A."/>
            <person name="Duret L."/>
            <person name="Fudal I."/>
            <person name="Goodwin S.B."/>
            <person name="Gout L."/>
            <person name="Glaser N."/>
            <person name="Linglin J."/>
            <person name="Kema G.H.J."/>
            <person name="Lapalu N."/>
            <person name="Lawrence C.B."/>
            <person name="May K."/>
            <person name="Meyer M."/>
            <person name="Ollivier B."/>
            <person name="Poulain J."/>
            <person name="Schoch C.L."/>
            <person name="Simon A."/>
            <person name="Spatafora J.W."/>
            <person name="Stachowiak A."/>
            <person name="Turgeon B.G."/>
            <person name="Tyler B.M."/>
            <person name="Vincent D."/>
            <person name="Weissenbach J."/>
            <person name="Amselem J."/>
            <person name="Quesneville H."/>
            <person name="Oliver R.P."/>
            <person name="Wincker P."/>
            <person name="Balesdent M.-H."/>
            <person name="Howlett B.J."/>
        </authorList>
    </citation>
    <scope>NUCLEOTIDE SEQUENCE [LARGE SCALE GENOMIC DNA]</scope>
    <source>
        <strain evidence="3">JN3 / isolate v23.1.3 / race Av1-4-5-6-7-8</strain>
    </source>
</reference>
<evidence type="ECO:0000313" key="3">
    <source>
        <dbReference type="Proteomes" id="UP000002668"/>
    </source>
</evidence>
<feature type="signal peptide" evidence="1">
    <location>
        <begin position="1"/>
        <end position="24"/>
    </location>
</feature>